<evidence type="ECO:0000256" key="2">
    <source>
        <dbReference type="ARBA" id="ARBA00023125"/>
    </source>
</evidence>
<dbReference type="SUPFAM" id="SSF46689">
    <property type="entry name" value="Homeodomain-like"/>
    <property type="match status" value="2"/>
</dbReference>
<feature type="region of interest" description="Disordered" evidence="4">
    <location>
        <begin position="290"/>
        <end position="313"/>
    </location>
</feature>
<dbReference type="InterPro" id="IPR003313">
    <property type="entry name" value="AraC-bd"/>
</dbReference>
<dbReference type="InterPro" id="IPR020449">
    <property type="entry name" value="Tscrpt_reg_AraC-type_HTH"/>
</dbReference>
<comment type="caution">
    <text evidence="6">The sequence shown here is derived from an EMBL/GenBank/DDBJ whole genome shotgun (WGS) entry which is preliminary data.</text>
</comment>
<dbReference type="Gene3D" id="2.60.120.10">
    <property type="entry name" value="Jelly Rolls"/>
    <property type="match status" value="1"/>
</dbReference>
<dbReference type="InterPro" id="IPR009057">
    <property type="entry name" value="Homeodomain-like_sf"/>
</dbReference>
<dbReference type="Pfam" id="PF02311">
    <property type="entry name" value="AraC_binding"/>
    <property type="match status" value="1"/>
</dbReference>
<keyword evidence="2" id="KW-0238">DNA-binding</keyword>
<dbReference type="PROSITE" id="PS01124">
    <property type="entry name" value="HTH_ARAC_FAMILY_2"/>
    <property type="match status" value="1"/>
</dbReference>
<dbReference type="InterPro" id="IPR018060">
    <property type="entry name" value="HTH_AraC"/>
</dbReference>
<protein>
    <submittedName>
        <fullName evidence="6">Helix-turn-helix domain-containing protein</fullName>
    </submittedName>
</protein>
<name>A0ABW5QTD6_9BACL</name>
<evidence type="ECO:0000256" key="1">
    <source>
        <dbReference type="ARBA" id="ARBA00023015"/>
    </source>
</evidence>
<keyword evidence="7" id="KW-1185">Reference proteome</keyword>
<evidence type="ECO:0000256" key="4">
    <source>
        <dbReference type="SAM" id="MobiDB-lite"/>
    </source>
</evidence>
<proteinExistence type="predicted"/>
<keyword evidence="3" id="KW-0804">Transcription</keyword>
<dbReference type="PANTHER" id="PTHR43280:SF28">
    <property type="entry name" value="HTH-TYPE TRANSCRIPTIONAL ACTIVATOR RHAS"/>
    <property type="match status" value="1"/>
</dbReference>
<dbReference type="EMBL" id="JBHUMY010000006">
    <property type="protein sequence ID" value="MFD2659659.1"/>
    <property type="molecule type" value="Genomic_DNA"/>
</dbReference>
<dbReference type="SUPFAM" id="SSF51215">
    <property type="entry name" value="Regulatory protein AraC"/>
    <property type="match status" value="1"/>
</dbReference>
<evidence type="ECO:0000313" key="6">
    <source>
        <dbReference type="EMBL" id="MFD2659659.1"/>
    </source>
</evidence>
<feature type="domain" description="HTH araC/xylS-type" evidence="5">
    <location>
        <begin position="193"/>
        <end position="297"/>
    </location>
</feature>
<keyword evidence="1" id="KW-0805">Transcription regulation</keyword>
<evidence type="ECO:0000259" key="5">
    <source>
        <dbReference type="PROSITE" id="PS01124"/>
    </source>
</evidence>
<dbReference type="Gene3D" id="1.10.10.60">
    <property type="entry name" value="Homeodomain-like"/>
    <property type="match status" value="1"/>
</dbReference>
<evidence type="ECO:0000313" key="7">
    <source>
        <dbReference type="Proteomes" id="UP001597493"/>
    </source>
</evidence>
<accession>A0ABW5QTD6</accession>
<dbReference type="PRINTS" id="PR00032">
    <property type="entry name" value="HTHARAC"/>
</dbReference>
<dbReference type="InterPro" id="IPR014710">
    <property type="entry name" value="RmlC-like_jellyroll"/>
</dbReference>
<gene>
    <name evidence="6" type="ORF">ACFSW5_05190</name>
</gene>
<dbReference type="PANTHER" id="PTHR43280">
    <property type="entry name" value="ARAC-FAMILY TRANSCRIPTIONAL REGULATOR"/>
    <property type="match status" value="1"/>
</dbReference>
<dbReference type="InterPro" id="IPR037923">
    <property type="entry name" value="HTH-like"/>
</dbReference>
<organism evidence="6 7">
    <name type="scientific">Paenibacillus thailandensis</name>
    <dbReference type="NCBI Taxonomy" id="393250"/>
    <lineage>
        <taxon>Bacteria</taxon>
        <taxon>Bacillati</taxon>
        <taxon>Bacillota</taxon>
        <taxon>Bacilli</taxon>
        <taxon>Bacillales</taxon>
        <taxon>Paenibacillaceae</taxon>
        <taxon>Paenibacillus</taxon>
    </lineage>
</organism>
<dbReference type="SMART" id="SM00342">
    <property type="entry name" value="HTH_ARAC"/>
    <property type="match status" value="1"/>
</dbReference>
<dbReference type="Proteomes" id="UP001597493">
    <property type="component" value="Unassembled WGS sequence"/>
</dbReference>
<sequence>MNTACSRSDGRSRGNERMFPDVKTTLNLFGIHQRRVPGDWFYPSHHHPQYEINYVLHGRQLMTVNGKEYEQRAGDLILLRPGDVHSSKSGDYKPFDYFCIHFDLDDRLFLSLLGRMEQVLFSESSAVTRKIRPVLRKLLEQDADAYAGMAGRMRLQATVFELFAQLWDAISEETMHLSTQTYGKVELAHEIAGRLQAVASQTFRHGKFEEERMGIGDIAAQLGISVSYCNRVFREVYGKSPRSYWSEITLHESKLLLADPKYSVQAIATLLGYRDIAHFSRQFKRWTGMSPSDFRKEAQPNGTHRNMPLPPEQ</sequence>
<evidence type="ECO:0000256" key="3">
    <source>
        <dbReference type="ARBA" id="ARBA00023163"/>
    </source>
</evidence>
<reference evidence="7" key="1">
    <citation type="journal article" date="2019" name="Int. J. Syst. Evol. Microbiol.">
        <title>The Global Catalogue of Microorganisms (GCM) 10K type strain sequencing project: providing services to taxonomists for standard genome sequencing and annotation.</title>
        <authorList>
            <consortium name="The Broad Institute Genomics Platform"/>
            <consortium name="The Broad Institute Genome Sequencing Center for Infectious Disease"/>
            <person name="Wu L."/>
            <person name="Ma J."/>
        </authorList>
    </citation>
    <scope>NUCLEOTIDE SEQUENCE [LARGE SCALE GENOMIC DNA]</scope>
    <source>
        <strain evidence="7">TISTR 1827</strain>
    </source>
</reference>
<dbReference type="Pfam" id="PF12833">
    <property type="entry name" value="HTH_18"/>
    <property type="match status" value="1"/>
</dbReference>
<dbReference type="RefSeq" id="WP_379270349.1">
    <property type="nucleotide sequence ID" value="NZ_JBHUGT010000023.1"/>
</dbReference>